<evidence type="ECO:0008006" key="3">
    <source>
        <dbReference type="Google" id="ProtNLM"/>
    </source>
</evidence>
<proteinExistence type="predicted"/>
<reference evidence="2" key="1">
    <citation type="submission" date="2018-11" db="EMBL/GenBank/DDBJ databases">
        <title>Proposal to divide the Flavobacteriaceae and reorganize its genera based on Amino Acid Identity values calculated from whole genome sequences.</title>
        <authorList>
            <person name="Nicholson A.C."/>
            <person name="Gulvik C.A."/>
            <person name="Whitney A.M."/>
            <person name="Humrighouse B.W."/>
            <person name="Bell M."/>
            <person name="Holmes B."/>
            <person name="Steigerwalt A.G."/>
            <person name="Villarma A."/>
            <person name="Sheth M."/>
            <person name="Batra D."/>
            <person name="Pryor J."/>
            <person name="Bernardet J.-F."/>
            <person name="Hugo C."/>
            <person name="Kampfer P."/>
            <person name="Newman J.D."/>
            <person name="McQuiston J.R."/>
        </authorList>
    </citation>
    <scope>NUCLEOTIDE SEQUENCE [LARGE SCALE GENOMIC DNA]</scope>
    <source>
        <strain evidence="2">G0081</strain>
    </source>
</reference>
<protein>
    <recommendedName>
        <fullName evidence="3">Glycoside hydrolase family 19 catalytic domain-containing protein</fullName>
    </recommendedName>
</protein>
<dbReference type="AlphaFoldDB" id="A0A3G8XK10"/>
<dbReference type="Proteomes" id="UP000270185">
    <property type="component" value="Chromosome"/>
</dbReference>
<dbReference type="RefSeq" id="WP_125024333.1">
    <property type="nucleotide sequence ID" value="NZ_CP034159.1"/>
</dbReference>
<dbReference type="SUPFAM" id="SSF53955">
    <property type="entry name" value="Lysozyme-like"/>
    <property type="match status" value="1"/>
</dbReference>
<dbReference type="Gene3D" id="1.10.530.10">
    <property type="match status" value="1"/>
</dbReference>
<gene>
    <name evidence="1" type="ORF">EIB73_08105</name>
</gene>
<organism evidence="1 2">
    <name type="scientific">Kaistella carnis</name>
    <dbReference type="NCBI Taxonomy" id="1241979"/>
    <lineage>
        <taxon>Bacteria</taxon>
        <taxon>Pseudomonadati</taxon>
        <taxon>Bacteroidota</taxon>
        <taxon>Flavobacteriia</taxon>
        <taxon>Flavobacteriales</taxon>
        <taxon>Weeksellaceae</taxon>
        <taxon>Chryseobacterium group</taxon>
        <taxon>Kaistella</taxon>
    </lineage>
</organism>
<dbReference type="KEGG" id="ccas:EIB73_08105"/>
<evidence type="ECO:0000313" key="1">
    <source>
        <dbReference type="EMBL" id="AZI33138.1"/>
    </source>
</evidence>
<dbReference type="OrthoDB" id="961266at2"/>
<keyword evidence="2" id="KW-1185">Reference proteome</keyword>
<name>A0A3G8XK10_9FLAO</name>
<dbReference type="EMBL" id="CP034159">
    <property type="protein sequence ID" value="AZI33138.1"/>
    <property type="molecule type" value="Genomic_DNA"/>
</dbReference>
<dbReference type="InterPro" id="IPR023346">
    <property type="entry name" value="Lysozyme-like_dom_sf"/>
</dbReference>
<sequence>MTPRTAKEPSIGRVILLNRGKANVNKADFNESLSAQARTANLVGREITFYLWEEGAKEEDKYKKPKKARVDKNGIAEVKFSLMEYASQPTLMDYFMAKENTTKNFFVTAVYENKKATNKGAVEASDANSNAPKKEDSDGILSKGSEVLGEGWKYVVDAVEKVLTATSIDNQQTEKDSIGGCPRCKNDITLKQIKGICVGKKDKYGKETSLIKDDTFIRSALPYLNEYRKKAGINTCITKAHFLAQISQETKFYDLQERFKYTNPERMRKLFYSYFKQFGTLEKQQIESKRLSDLSLNSANWKEVANAIYGKTHPNGNHNTDKDDGWRYSGKGYKQITWRDNYSSLKSVAKKTFGVDVTWIDNDNPYKLKNNQKDAILSGLAFWKQKNITGVATEISDSAVKIVTSLINPALAGLDERKRFFKKAVEILEVEKCKPKGKINISDENGTVVVVSGTDTKIEKDAFKPTEFSWVMYKTIVFKDMSLKTYYDLEKDNQLPSPDYTTYLSRDTHQTSTSKGKILKHSDKRFGQYNEIPPGEYFLVPGVSGQKYKIYVIDSESKSAASENGIEGPDGSRGGVALHQYSPRFSVGCFTFNSGKNTKPIQDLIDNIPDLPIGDKKPVRFIVEPRKIIESTWDDPSFGTKKWKGI</sequence>
<accession>A0A3G8XK10</accession>
<evidence type="ECO:0000313" key="2">
    <source>
        <dbReference type="Proteomes" id="UP000270185"/>
    </source>
</evidence>